<dbReference type="EMBL" id="CP119946">
    <property type="protein sequence ID" value="WFD00288.1"/>
    <property type="molecule type" value="Genomic_DNA"/>
</dbReference>
<organism evidence="1 2">
    <name type="scientific">Malassezia yamatoensis</name>
    <dbReference type="NCBI Taxonomy" id="253288"/>
    <lineage>
        <taxon>Eukaryota</taxon>
        <taxon>Fungi</taxon>
        <taxon>Dikarya</taxon>
        <taxon>Basidiomycota</taxon>
        <taxon>Ustilaginomycotina</taxon>
        <taxon>Malasseziomycetes</taxon>
        <taxon>Malasseziales</taxon>
        <taxon>Malasseziaceae</taxon>
        <taxon>Malassezia</taxon>
    </lineage>
</organism>
<dbReference type="GO" id="GO:0006388">
    <property type="term" value="P:tRNA splicing, via endonucleolytic cleavage and ligation"/>
    <property type="evidence" value="ECO:0007669"/>
    <property type="project" value="InterPro"/>
</dbReference>
<reference evidence="1 2" key="1">
    <citation type="submission" date="2023-03" db="EMBL/GenBank/DDBJ databases">
        <title>Mating type loci evolution in Malassezia.</title>
        <authorList>
            <person name="Coelho M.A."/>
        </authorList>
    </citation>
    <scope>NUCLEOTIDE SEQUENCE [LARGE SCALE GENOMIC DNA]</scope>
    <source>
        <strain evidence="1 2">CBS 9725</strain>
    </source>
</reference>
<sequence length="119" mass="13441">MSSSPALRTEQHPAFPCIELMVQKYKAQSGSLFQTFCDLNYAASWRDLQVLDIVHDQNADLHQFGAKGWAIILGRAPQNETIQAVLPMSVEQSFDSATDFQKITRRCRQIAYTSCDDVE</sequence>
<name>A0AAJ6CHH7_9BASI</name>
<evidence type="ECO:0000313" key="2">
    <source>
        <dbReference type="Proteomes" id="UP001219567"/>
    </source>
</evidence>
<protein>
    <submittedName>
        <fullName evidence="1">Uncharacterized protein</fullName>
    </submittedName>
</protein>
<gene>
    <name evidence="1" type="ORF">MYAM1_003036</name>
</gene>
<dbReference type="SUPFAM" id="SSF53032">
    <property type="entry name" value="tRNA-intron endonuclease catalytic domain-like"/>
    <property type="match status" value="1"/>
</dbReference>
<dbReference type="GO" id="GO:0003676">
    <property type="term" value="F:nucleic acid binding"/>
    <property type="evidence" value="ECO:0007669"/>
    <property type="project" value="InterPro"/>
</dbReference>
<dbReference type="InterPro" id="IPR011856">
    <property type="entry name" value="tRNA_endonuc-like_dom_sf"/>
</dbReference>
<dbReference type="InterPro" id="IPR036167">
    <property type="entry name" value="tRNA_intron_Endo_cat-like_sf"/>
</dbReference>
<dbReference type="AlphaFoldDB" id="A0AAJ6CHH7"/>
<accession>A0AAJ6CHH7</accession>
<dbReference type="GO" id="GO:0005634">
    <property type="term" value="C:nucleus"/>
    <property type="evidence" value="ECO:0007669"/>
    <property type="project" value="UniProtKB-ARBA"/>
</dbReference>
<evidence type="ECO:0000313" key="1">
    <source>
        <dbReference type="EMBL" id="WFD00288.1"/>
    </source>
</evidence>
<dbReference type="Gene3D" id="3.40.1350.10">
    <property type="match status" value="1"/>
</dbReference>
<keyword evidence="2" id="KW-1185">Reference proteome</keyword>
<dbReference type="Proteomes" id="UP001219567">
    <property type="component" value="Chromosome 4"/>
</dbReference>
<proteinExistence type="predicted"/>